<dbReference type="HOGENOM" id="CLU_042319_0_0_1"/>
<evidence type="ECO:0000259" key="2">
    <source>
        <dbReference type="Pfam" id="PF24855"/>
    </source>
</evidence>
<feature type="domain" description="DUF7729" evidence="2">
    <location>
        <begin position="171"/>
        <end position="386"/>
    </location>
</feature>
<name>A0A0A1SXA4_9HYPO</name>
<accession>A0A0A1SXA4</accession>
<reference evidence="3 4" key="1">
    <citation type="journal article" date="2015" name="Genome Announc.">
        <title>Draft Genome Sequence and Gene Annotation of the Entomopathogenic Fungus Verticillium hemipterigenum.</title>
        <authorList>
            <person name="Horn F."/>
            <person name="Habel A."/>
            <person name="Scharf D.H."/>
            <person name="Dworschak J."/>
            <person name="Brakhage A.A."/>
            <person name="Guthke R."/>
            <person name="Hertweck C."/>
            <person name="Linde J."/>
        </authorList>
    </citation>
    <scope>NUCLEOTIDE SEQUENCE [LARGE SCALE GENOMIC DNA]</scope>
</reference>
<dbReference type="InterPro" id="IPR056146">
    <property type="entry name" value="DUF7729"/>
</dbReference>
<feature type="compositionally biased region" description="Basic residues" evidence="1">
    <location>
        <begin position="26"/>
        <end position="39"/>
    </location>
</feature>
<evidence type="ECO:0000313" key="4">
    <source>
        <dbReference type="Proteomes" id="UP000039046"/>
    </source>
</evidence>
<dbReference type="PANTHER" id="PTHR39460:SF1">
    <property type="entry name" value="C6 TRANSCRIPTION FACTOR"/>
    <property type="match status" value="1"/>
</dbReference>
<evidence type="ECO:0000313" key="3">
    <source>
        <dbReference type="EMBL" id="CEJ89336.1"/>
    </source>
</evidence>
<dbReference type="OrthoDB" id="2564812at2759"/>
<feature type="region of interest" description="Disordered" evidence="1">
    <location>
        <begin position="1"/>
        <end position="40"/>
    </location>
</feature>
<keyword evidence="4" id="KW-1185">Reference proteome</keyword>
<dbReference type="PANTHER" id="PTHR39460">
    <property type="entry name" value="EXPRESSED PROTEIN"/>
    <property type="match status" value="1"/>
</dbReference>
<evidence type="ECO:0000256" key="1">
    <source>
        <dbReference type="SAM" id="MobiDB-lite"/>
    </source>
</evidence>
<dbReference type="Pfam" id="PF24855">
    <property type="entry name" value="DUF7729"/>
    <property type="match status" value="1"/>
</dbReference>
<dbReference type="Proteomes" id="UP000039046">
    <property type="component" value="Unassembled WGS sequence"/>
</dbReference>
<feature type="compositionally biased region" description="Polar residues" evidence="1">
    <location>
        <begin position="130"/>
        <end position="156"/>
    </location>
</feature>
<dbReference type="EMBL" id="CDHN01000002">
    <property type="protein sequence ID" value="CEJ89336.1"/>
    <property type="molecule type" value="Genomic_DNA"/>
</dbReference>
<feature type="region of interest" description="Disordered" evidence="1">
    <location>
        <begin position="116"/>
        <end position="156"/>
    </location>
</feature>
<organism evidence="3 4">
    <name type="scientific">[Torrubiella] hemipterigena</name>
    <dbReference type="NCBI Taxonomy" id="1531966"/>
    <lineage>
        <taxon>Eukaryota</taxon>
        <taxon>Fungi</taxon>
        <taxon>Dikarya</taxon>
        <taxon>Ascomycota</taxon>
        <taxon>Pezizomycotina</taxon>
        <taxon>Sordariomycetes</taxon>
        <taxon>Hypocreomycetidae</taxon>
        <taxon>Hypocreales</taxon>
        <taxon>Clavicipitaceae</taxon>
        <taxon>Clavicipitaceae incertae sedis</taxon>
        <taxon>'Torrubiella' clade</taxon>
    </lineage>
</organism>
<gene>
    <name evidence="3" type="ORF">VHEMI05185</name>
</gene>
<sequence length="418" mass="44621">MAAEKMTYATFGSLPTSSRTSSTLPRRCKNRQHSQRKPKTQMSWLTMGTIACLATTTLAATINPRLTPEADQLPSPGRPLVIDITPQHPSDPSPSILITDFSRELGIVKHDPLMARQAGGGAQPTKDSAGDNSQSSSTKSAESPTKTDSSSQSATRTGVFATASASDQPFKLPQPFDGTRLILPEDTTDSCARFMNKLAGDPVVRQCSPISLLDKTSSDFFQAKRSITNLARVLDASCRADVNTCDNYFGQLLSNMTMDANCSPDLHKAKLNDQNAVLSTYLGLKGYRPMYAATCLVDPDKEQYCYATAVAGGSGASSNTDLFLYPMVYGTKPQLSPAPTCGWCTKSVMAIFHDASAHRSQEVSKVYEGAASAINTVCGNTFVNSSLPAAVNAATGAQPQLLSTVAITATLFLFTTFF</sequence>
<feature type="region of interest" description="Disordered" evidence="1">
    <location>
        <begin position="67"/>
        <end position="97"/>
    </location>
</feature>
<protein>
    <recommendedName>
        <fullName evidence="2">DUF7729 domain-containing protein</fullName>
    </recommendedName>
</protein>
<dbReference type="AlphaFoldDB" id="A0A0A1SXA4"/>
<feature type="compositionally biased region" description="Low complexity" evidence="1">
    <location>
        <begin position="13"/>
        <end position="25"/>
    </location>
</feature>
<proteinExistence type="predicted"/>